<feature type="region of interest" description="Disordered" evidence="6">
    <location>
        <begin position="1"/>
        <end position="662"/>
    </location>
</feature>
<feature type="region of interest" description="Disordered" evidence="6">
    <location>
        <begin position="744"/>
        <end position="797"/>
    </location>
</feature>
<feature type="compositionally biased region" description="Low complexity" evidence="6">
    <location>
        <begin position="464"/>
        <end position="488"/>
    </location>
</feature>
<dbReference type="InterPro" id="IPR013761">
    <property type="entry name" value="SAM/pointed_sf"/>
</dbReference>
<dbReference type="GO" id="GO:0005737">
    <property type="term" value="C:cytoplasm"/>
    <property type="evidence" value="ECO:0007669"/>
    <property type="project" value="UniProtKB-SubCell"/>
</dbReference>
<evidence type="ECO:0000256" key="2">
    <source>
        <dbReference type="ARBA" id="ARBA00022490"/>
    </source>
</evidence>
<feature type="compositionally biased region" description="Gly residues" evidence="6">
    <location>
        <begin position="519"/>
        <end position="529"/>
    </location>
</feature>
<feature type="compositionally biased region" description="Acidic residues" evidence="6">
    <location>
        <begin position="489"/>
        <end position="499"/>
    </location>
</feature>
<dbReference type="GO" id="GO:0034128">
    <property type="term" value="P:negative regulation of MyD88-independent toll-like receptor signaling pathway"/>
    <property type="evidence" value="ECO:0007669"/>
    <property type="project" value="InterPro"/>
</dbReference>
<feature type="compositionally biased region" description="Low complexity" evidence="6">
    <location>
        <begin position="648"/>
        <end position="662"/>
    </location>
</feature>
<dbReference type="GO" id="GO:0048678">
    <property type="term" value="P:response to axon injury"/>
    <property type="evidence" value="ECO:0007669"/>
    <property type="project" value="InterPro"/>
</dbReference>
<evidence type="ECO:0000313" key="9">
    <source>
        <dbReference type="Proteomes" id="UP000612055"/>
    </source>
</evidence>
<keyword evidence="2" id="KW-0963">Cytoplasm</keyword>
<feature type="compositionally biased region" description="Low complexity" evidence="6">
    <location>
        <begin position="271"/>
        <end position="282"/>
    </location>
</feature>
<dbReference type="EMBL" id="JAEHOE010000066">
    <property type="protein sequence ID" value="KAG2490066.1"/>
    <property type="molecule type" value="Genomic_DNA"/>
</dbReference>
<evidence type="ECO:0000256" key="3">
    <source>
        <dbReference type="ARBA" id="ARBA00022737"/>
    </source>
</evidence>
<comment type="caution">
    <text evidence="8">The sequence shown here is derived from an EMBL/GenBank/DDBJ whole genome shotgun (WGS) entry which is preliminary data.</text>
</comment>
<feature type="compositionally biased region" description="Polar residues" evidence="6">
    <location>
        <begin position="81"/>
        <end position="94"/>
    </location>
</feature>
<sequence>MSKGGASASIDFSESAVQRTPSVAGSARAPSVAGSARAPSVAGSARPSSRLTSEKNFGGADEDPNASIAFSDAASERPSRAGSQAATPRQQSLAGSVKAPSLAGSARAPSFAGSAKPGASTSIALDGDDDNASIAFSDAASDRPSKPKSVAGSAVPSARPSASGVSGLGSRKPSGLGGAGLSIQENTDEGNASIAFSDLNSERGSKPKSTATTPAAPGSTKAPSRTISRLASEKGSDLGDLGASISYSDAGSERPSKARSTATTPAVREPSVAGSAAGSISVKRSTPSASAAGTPKSGSKPARSAAGDIEIDGDDADGNISLSYSALGDDNASVRSGASKKPPAAPGSVSGLSAKSSGVSLRPPGVKSSKAGSAAGGSDEDGDKPAPSASNSDASLGLSLSGSVAHSASITGSVPAPKRSAPSASACARRSASARSSAAAPAGGSSDGGGYSDDGFDEEDAKTSAKTSRAASRTTSRAASTKSRTAPPVEDEPVDEDEPATATPMRSSLSASGTPATPSGGGAPPGGVSGAISTAGSIFQARSSAGGGGGGEATPTPSSRKGSVFKRLPADAPDDSGAADGEMPPSKPPLSRTGSTRSARSERPPSASPGSAAGDSWDEGAIRVPPPGAPRPFSGRRDDGLDGGPSGGRPRPLSAAPRDRAAAALDSLTRKHPATWDPQEVATWVDFIGLGQYRRRFLHHLVDGRLLLRLTDSQLKSELAIGPLGHRQALLEAAATVVKNYEEAAAEKDGDEGGEGRTDAPARRRPFSAAAGGGGALTASPPGGPRRPASASRSVIPPDNYLGPALGKVTVYEQRARLLFDLDRAQARAEQHRALAEQLQHNANLSKEEVAHIRGMLQDIEKKNRAAFGATGTAVDSSARIPWRHVGPGSKHNNWASERFARPGDPDSVDMTFQPRINPASKRMLGGGGGGEYGEAGGNKFLDRLNNDLRKREGARKELERRYYPEFSGPGGAAPINPAQSDAEFSLLKDALRQRCHIELERNPEDYEGQIDECIDSLSKNENWREAGLKAGPIHSARGPAKVAAAMSALRSLAFMERYRSDLRAKNGRMKALEKKWLTQTLGAQYLPGAKDREDLDQAVSFFALLGWRGDDGEPSEPAITDELLDRLIDRALEYRVRYDNWWERVRDKPEERSAGFECDVDWVNDPRWASDGLAPLMQAEMDRLGEGMEGTKAREMGGTLTQHAPPTDIVEVSPMAVGGMDFVEFTVKLLGKSRADDLKRLKPLTERPKRLGVYRAIRTQKFIEFTQRDLEERNKKIRQAYASLVPPKRQLAPTRIDGFFERLMEDGAKRRAKAEKAAHDRMAKEAEILASSVMYSRPRSAR</sequence>
<feature type="compositionally biased region" description="Low complexity" evidence="6">
    <location>
        <begin position="207"/>
        <end position="224"/>
    </location>
</feature>
<feature type="compositionally biased region" description="Polar residues" evidence="6">
    <location>
        <begin position="10"/>
        <end position="23"/>
    </location>
</feature>
<dbReference type="GO" id="GO:0003953">
    <property type="term" value="F:NAD+ nucleosidase activity"/>
    <property type="evidence" value="ECO:0007669"/>
    <property type="project" value="InterPro"/>
</dbReference>
<dbReference type="Pfam" id="PF00536">
    <property type="entry name" value="SAM_1"/>
    <property type="match status" value="1"/>
</dbReference>
<dbReference type="Gene3D" id="1.10.150.50">
    <property type="entry name" value="Transcription Factor, Ets-1"/>
    <property type="match status" value="1"/>
</dbReference>
<dbReference type="PANTHER" id="PTHR22998">
    <property type="entry name" value="SARM1"/>
    <property type="match status" value="1"/>
</dbReference>
<feature type="domain" description="SAM" evidence="7">
    <location>
        <begin position="676"/>
        <end position="740"/>
    </location>
</feature>
<feature type="compositionally biased region" description="Polar residues" evidence="6">
    <location>
        <begin position="350"/>
        <end position="359"/>
    </location>
</feature>
<dbReference type="Proteomes" id="UP000612055">
    <property type="component" value="Unassembled WGS sequence"/>
</dbReference>
<dbReference type="SMART" id="SM00454">
    <property type="entry name" value="SAM"/>
    <property type="match status" value="1"/>
</dbReference>
<feature type="compositionally biased region" description="Low complexity" evidence="6">
    <location>
        <begin position="367"/>
        <end position="377"/>
    </location>
</feature>
<gene>
    <name evidence="8" type="ORF">HYH03_011531</name>
</gene>
<evidence type="ECO:0000259" key="7">
    <source>
        <dbReference type="PROSITE" id="PS50105"/>
    </source>
</evidence>
<dbReference type="SUPFAM" id="SSF47769">
    <property type="entry name" value="SAM/Pointed domain"/>
    <property type="match status" value="1"/>
</dbReference>
<feature type="compositionally biased region" description="Low complexity" evidence="6">
    <location>
        <begin position="604"/>
        <end position="613"/>
    </location>
</feature>
<evidence type="ECO:0000256" key="5">
    <source>
        <dbReference type="SAM" id="Coils"/>
    </source>
</evidence>
<keyword evidence="5" id="KW-0175">Coiled coil</keyword>
<evidence type="ECO:0000256" key="6">
    <source>
        <dbReference type="SAM" id="MobiDB-lite"/>
    </source>
</evidence>
<dbReference type="CDD" id="cd09487">
    <property type="entry name" value="SAM_superfamily"/>
    <property type="match status" value="1"/>
</dbReference>
<comment type="subcellular location">
    <subcellularLocation>
        <location evidence="1">Cytoplasm</location>
    </subcellularLocation>
</comment>
<proteinExistence type="predicted"/>
<dbReference type="OrthoDB" id="445896at2759"/>
<name>A0A835XTY2_9CHLO</name>
<keyword evidence="4" id="KW-0378">Hydrolase</keyword>
<feature type="compositionally biased region" description="Polar residues" evidence="6">
    <location>
        <begin position="46"/>
        <end position="55"/>
    </location>
</feature>
<evidence type="ECO:0000256" key="4">
    <source>
        <dbReference type="ARBA" id="ARBA00022801"/>
    </source>
</evidence>
<evidence type="ECO:0000256" key="1">
    <source>
        <dbReference type="ARBA" id="ARBA00004496"/>
    </source>
</evidence>
<dbReference type="InterPro" id="IPR039184">
    <property type="entry name" value="SARM1"/>
</dbReference>
<feature type="coiled-coil region" evidence="5">
    <location>
        <begin position="822"/>
        <end position="849"/>
    </location>
</feature>
<keyword evidence="3" id="KW-0677">Repeat</keyword>
<keyword evidence="9" id="KW-1185">Reference proteome</keyword>
<organism evidence="8 9">
    <name type="scientific">Edaphochlamys debaryana</name>
    <dbReference type="NCBI Taxonomy" id="47281"/>
    <lineage>
        <taxon>Eukaryota</taxon>
        <taxon>Viridiplantae</taxon>
        <taxon>Chlorophyta</taxon>
        <taxon>core chlorophytes</taxon>
        <taxon>Chlorophyceae</taxon>
        <taxon>CS clade</taxon>
        <taxon>Chlamydomonadales</taxon>
        <taxon>Chlamydomonadales incertae sedis</taxon>
        <taxon>Edaphochlamys</taxon>
    </lineage>
</organism>
<protein>
    <recommendedName>
        <fullName evidence="7">SAM domain-containing protein</fullName>
    </recommendedName>
</protein>
<evidence type="ECO:0000313" key="8">
    <source>
        <dbReference type="EMBL" id="KAG2490066.1"/>
    </source>
</evidence>
<reference evidence="8" key="1">
    <citation type="journal article" date="2020" name="bioRxiv">
        <title>Comparative genomics of Chlamydomonas.</title>
        <authorList>
            <person name="Craig R.J."/>
            <person name="Hasan A.R."/>
            <person name="Ness R.W."/>
            <person name="Keightley P.D."/>
        </authorList>
    </citation>
    <scope>NUCLEOTIDE SEQUENCE</scope>
    <source>
        <strain evidence="8">CCAP 11/70</strain>
    </source>
</reference>
<dbReference type="InterPro" id="IPR001660">
    <property type="entry name" value="SAM"/>
</dbReference>
<dbReference type="PANTHER" id="PTHR22998:SF1">
    <property type="entry name" value="NAD(+) HYDROLASE SARM1"/>
    <property type="match status" value="1"/>
</dbReference>
<dbReference type="GO" id="GO:0035591">
    <property type="term" value="F:signaling adaptor activity"/>
    <property type="evidence" value="ECO:0007669"/>
    <property type="project" value="InterPro"/>
</dbReference>
<feature type="compositionally biased region" description="Low complexity" evidence="6">
    <location>
        <begin position="388"/>
        <end position="444"/>
    </location>
</feature>
<feature type="compositionally biased region" description="Polar residues" evidence="6">
    <location>
        <begin position="532"/>
        <end position="543"/>
    </location>
</feature>
<dbReference type="PROSITE" id="PS50105">
    <property type="entry name" value="SAM_DOMAIN"/>
    <property type="match status" value="1"/>
</dbReference>
<accession>A0A835XTY2</accession>